<dbReference type="GO" id="GO:0008168">
    <property type="term" value="F:methyltransferase activity"/>
    <property type="evidence" value="ECO:0007669"/>
    <property type="project" value="UniProtKB-KW"/>
</dbReference>
<accession>A0ABX1W401</accession>
<sequence length="162" mass="18912">MDISVQNKVTKRSKPRQPEFEELYFAVRAHEKRIYTDAQLQTLPDFYIHSYEWDMRKHSSGRLLAYLAKKRRFLRILEVGCGNGWLSAKMAGLPKTHVTGLDINRVEINEPTGCLKSPTRSLCTIVLMKTPLIKRNSTSSFLPHRCNIFHRWWLFCSKPNGF</sequence>
<keyword evidence="2" id="KW-1185">Reference proteome</keyword>
<organism evidence="1 2">
    <name type="scientific">Mucilaginibacter humi</name>
    <dbReference type="NCBI Taxonomy" id="2732510"/>
    <lineage>
        <taxon>Bacteria</taxon>
        <taxon>Pseudomonadati</taxon>
        <taxon>Bacteroidota</taxon>
        <taxon>Sphingobacteriia</taxon>
        <taxon>Sphingobacteriales</taxon>
        <taxon>Sphingobacteriaceae</taxon>
        <taxon>Mucilaginibacter</taxon>
    </lineage>
</organism>
<proteinExistence type="predicted"/>
<dbReference type="EMBL" id="JABFCR010000026">
    <property type="protein sequence ID" value="NNU33994.1"/>
    <property type="molecule type" value="Genomic_DNA"/>
</dbReference>
<keyword evidence="1" id="KW-0808">Transferase</keyword>
<dbReference type="Gene3D" id="3.40.50.150">
    <property type="entry name" value="Vaccinia Virus protein VP39"/>
    <property type="match status" value="1"/>
</dbReference>
<dbReference type="Proteomes" id="UP000566071">
    <property type="component" value="Unassembled WGS sequence"/>
</dbReference>
<protein>
    <submittedName>
        <fullName evidence="1">Methyltransferase</fullName>
    </submittedName>
</protein>
<reference evidence="1 2" key="1">
    <citation type="submission" date="2020-05" db="EMBL/GenBank/DDBJ databases">
        <authorList>
            <person name="Khan S.A."/>
            <person name="Jeon C.O."/>
            <person name="Chun B.H."/>
        </authorList>
    </citation>
    <scope>NUCLEOTIDE SEQUENCE [LARGE SCALE GENOMIC DNA]</scope>
    <source>
        <strain evidence="1 2">S1162</strain>
    </source>
</reference>
<name>A0ABX1W401_9SPHI</name>
<dbReference type="GO" id="GO:0032259">
    <property type="term" value="P:methylation"/>
    <property type="evidence" value="ECO:0007669"/>
    <property type="project" value="UniProtKB-KW"/>
</dbReference>
<evidence type="ECO:0000313" key="1">
    <source>
        <dbReference type="EMBL" id="NNU33994.1"/>
    </source>
</evidence>
<keyword evidence="1" id="KW-0489">Methyltransferase</keyword>
<dbReference type="SUPFAM" id="SSF53335">
    <property type="entry name" value="S-adenosyl-L-methionine-dependent methyltransferases"/>
    <property type="match status" value="1"/>
</dbReference>
<evidence type="ECO:0000313" key="2">
    <source>
        <dbReference type="Proteomes" id="UP000566071"/>
    </source>
</evidence>
<dbReference type="CDD" id="cd02440">
    <property type="entry name" value="AdoMet_MTases"/>
    <property type="match status" value="1"/>
</dbReference>
<comment type="caution">
    <text evidence="1">The sequence shown here is derived from an EMBL/GenBank/DDBJ whole genome shotgun (WGS) entry which is preliminary data.</text>
</comment>
<dbReference type="InterPro" id="IPR029063">
    <property type="entry name" value="SAM-dependent_MTases_sf"/>
</dbReference>
<gene>
    <name evidence="1" type="ORF">HK413_07180</name>
</gene>